<dbReference type="GO" id="GO:0005634">
    <property type="term" value="C:nucleus"/>
    <property type="evidence" value="ECO:0007669"/>
    <property type="project" value="UniProtKB-SubCell"/>
</dbReference>
<evidence type="ECO:0000313" key="5">
    <source>
        <dbReference type="EMBL" id="CAH2096042.1"/>
    </source>
</evidence>
<evidence type="ECO:0000256" key="1">
    <source>
        <dbReference type="ARBA" id="ARBA00004123"/>
    </source>
</evidence>
<dbReference type="GO" id="GO:0003677">
    <property type="term" value="F:DNA binding"/>
    <property type="evidence" value="ECO:0007669"/>
    <property type="project" value="UniProtKB-KW"/>
</dbReference>
<keyword evidence="2" id="KW-0238">DNA-binding</keyword>
<proteinExistence type="predicted"/>
<organism evidence="5 6">
    <name type="scientific">Euphydryas editha</name>
    <name type="common">Edith's checkerspot</name>
    <dbReference type="NCBI Taxonomy" id="104508"/>
    <lineage>
        <taxon>Eukaryota</taxon>
        <taxon>Metazoa</taxon>
        <taxon>Ecdysozoa</taxon>
        <taxon>Arthropoda</taxon>
        <taxon>Hexapoda</taxon>
        <taxon>Insecta</taxon>
        <taxon>Pterygota</taxon>
        <taxon>Neoptera</taxon>
        <taxon>Endopterygota</taxon>
        <taxon>Lepidoptera</taxon>
        <taxon>Glossata</taxon>
        <taxon>Ditrysia</taxon>
        <taxon>Papilionoidea</taxon>
        <taxon>Nymphalidae</taxon>
        <taxon>Nymphalinae</taxon>
        <taxon>Euphydryas</taxon>
    </lineage>
</organism>
<gene>
    <name evidence="5" type="ORF">EEDITHA_LOCUS11426</name>
</gene>
<keyword evidence="6" id="KW-1185">Reference proteome</keyword>
<dbReference type="Proteomes" id="UP001153954">
    <property type="component" value="Unassembled WGS sequence"/>
</dbReference>
<feature type="domain" description="HTH CENPB-type" evidence="4">
    <location>
        <begin position="71"/>
        <end position="149"/>
    </location>
</feature>
<dbReference type="Gene3D" id="1.10.10.10">
    <property type="entry name" value="Winged helix-like DNA-binding domain superfamily/Winged helix DNA-binding domain"/>
    <property type="match status" value="1"/>
</dbReference>
<protein>
    <recommendedName>
        <fullName evidence="4">HTH CENPB-type domain-containing protein</fullName>
    </recommendedName>
</protein>
<dbReference type="InterPro" id="IPR036388">
    <property type="entry name" value="WH-like_DNA-bd_sf"/>
</dbReference>
<sequence length="193" mass="22380">MSIDGKKLAHKRHVISLEQKIKILDRLKKGEKTADVAKSLGFNEATVRTILRNEQKIRASVTSGSALSANMRARSRAPIIEKMEKTLNIWIQDCTRKRTHIDSYIIKQRALKIYNFLKENEEPHSDANFVASRGWFERFRKRFSLQNILIDGKNGFAVHDNLKAYPKELQKILNRVDLHINIVNKNGFKTKVR</sequence>
<evidence type="ECO:0000256" key="2">
    <source>
        <dbReference type="ARBA" id="ARBA00023125"/>
    </source>
</evidence>
<accession>A0AAU9UAV5</accession>
<dbReference type="PROSITE" id="PS51253">
    <property type="entry name" value="HTH_CENPB"/>
    <property type="match status" value="1"/>
</dbReference>
<evidence type="ECO:0000313" key="6">
    <source>
        <dbReference type="Proteomes" id="UP001153954"/>
    </source>
</evidence>
<dbReference type="PANTHER" id="PTHR19303">
    <property type="entry name" value="TRANSPOSON"/>
    <property type="match status" value="1"/>
</dbReference>
<dbReference type="Pfam" id="PF03221">
    <property type="entry name" value="HTH_Tnp_Tc5"/>
    <property type="match status" value="1"/>
</dbReference>
<dbReference type="EMBL" id="CAKOGL010000016">
    <property type="protein sequence ID" value="CAH2096042.1"/>
    <property type="molecule type" value="Genomic_DNA"/>
</dbReference>
<reference evidence="5" key="1">
    <citation type="submission" date="2022-03" db="EMBL/GenBank/DDBJ databases">
        <authorList>
            <person name="Tunstrom K."/>
        </authorList>
    </citation>
    <scope>NUCLEOTIDE SEQUENCE</scope>
</reference>
<evidence type="ECO:0000256" key="3">
    <source>
        <dbReference type="ARBA" id="ARBA00023242"/>
    </source>
</evidence>
<dbReference type="Pfam" id="PF04218">
    <property type="entry name" value="CENP-B_N"/>
    <property type="match status" value="1"/>
</dbReference>
<comment type="subcellular location">
    <subcellularLocation>
        <location evidence="1">Nucleus</location>
    </subcellularLocation>
</comment>
<dbReference type="InterPro" id="IPR009057">
    <property type="entry name" value="Homeodomain-like_sf"/>
</dbReference>
<evidence type="ECO:0000259" key="4">
    <source>
        <dbReference type="PROSITE" id="PS51253"/>
    </source>
</evidence>
<dbReference type="InterPro" id="IPR006600">
    <property type="entry name" value="HTH_CenpB_DNA-bd_dom"/>
</dbReference>
<dbReference type="SMART" id="SM00674">
    <property type="entry name" value="CENPB"/>
    <property type="match status" value="1"/>
</dbReference>
<keyword evidence="3" id="KW-0539">Nucleus</keyword>
<dbReference type="SUPFAM" id="SSF46689">
    <property type="entry name" value="Homeodomain-like"/>
    <property type="match status" value="2"/>
</dbReference>
<name>A0AAU9UAV5_EUPED</name>
<dbReference type="PANTHER" id="PTHR19303:SF26">
    <property type="entry name" value="TIGGER TRANSPOSABLE ELEMENT-DERIVED PROTEIN 1"/>
    <property type="match status" value="1"/>
</dbReference>
<dbReference type="InterPro" id="IPR050863">
    <property type="entry name" value="CenT-Element_Derived"/>
</dbReference>
<dbReference type="InterPro" id="IPR007889">
    <property type="entry name" value="HTH_Psq"/>
</dbReference>
<dbReference type="AlphaFoldDB" id="A0AAU9UAV5"/>
<comment type="caution">
    <text evidence="5">The sequence shown here is derived from an EMBL/GenBank/DDBJ whole genome shotgun (WGS) entry which is preliminary data.</text>
</comment>
<dbReference type="Gene3D" id="1.10.10.60">
    <property type="entry name" value="Homeodomain-like"/>
    <property type="match status" value="1"/>
</dbReference>